<gene>
    <name evidence="1" type="ORF">HNR36_001042</name>
</gene>
<comment type="caution">
    <text evidence="1">The sequence shown here is derived from an EMBL/GenBank/DDBJ whole genome shotgun (WGS) entry which is preliminary data.</text>
</comment>
<keyword evidence="2" id="KW-1185">Reference proteome</keyword>
<evidence type="ECO:0000313" key="1">
    <source>
        <dbReference type="EMBL" id="MBB5148656.1"/>
    </source>
</evidence>
<dbReference type="EMBL" id="JACHGZ010000008">
    <property type="protein sequence ID" value="MBB5148656.1"/>
    <property type="molecule type" value="Genomic_DNA"/>
</dbReference>
<organism evidence="1 2">
    <name type="scientific">Ureibacillus thermosphaericus</name>
    <dbReference type="NCBI Taxonomy" id="51173"/>
    <lineage>
        <taxon>Bacteria</taxon>
        <taxon>Bacillati</taxon>
        <taxon>Bacillota</taxon>
        <taxon>Bacilli</taxon>
        <taxon>Bacillales</taxon>
        <taxon>Caryophanaceae</taxon>
        <taxon>Ureibacillus</taxon>
    </lineage>
</organism>
<dbReference type="AlphaFoldDB" id="A0A840Q0Q9"/>
<evidence type="ECO:0000313" key="2">
    <source>
        <dbReference type="Proteomes" id="UP000557217"/>
    </source>
</evidence>
<proteinExistence type="predicted"/>
<dbReference type="Proteomes" id="UP000557217">
    <property type="component" value="Unassembled WGS sequence"/>
</dbReference>
<reference evidence="1 2" key="1">
    <citation type="submission" date="2020-08" db="EMBL/GenBank/DDBJ databases">
        <title>Genomic Encyclopedia of Type Strains, Phase IV (KMG-IV): sequencing the most valuable type-strain genomes for metagenomic binning, comparative biology and taxonomic classification.</title>
        <authorList>
            <person name="Goeker M."/>
        </authorList>
    </citation>
    <scope>NUCLEOTIDE SEQUENCE [LARGE SCALE GENOMIC DNA]</scope>
    <source>
        <strain evidence="1 2">DSM 10633</strain>
    </source>
</reference>
<dbReference type="RefSeq" id="WP_168412163.1">
    <property type="nucleotide sequence ID" value="NZ_JAAXPW010000008.1"/>
</dbReference>
<accession>A0A840Q0Q9</accession>
<name>A0A840Q0Q9_URETH</name>
<protein>
    <submittedName>
        <fullName evidence="1">Uncharacterized protein</fullName>
    </submittedName>
</protein>
<sequence>MTSSRKTTKNNKEKNVLIYVGPTVKGLSRYSSFIGGYPEIHNAHKENCPAFTTLFIEPERLIDFEKKLKNPNSVESAFYKNVEKYFSEVK</sequence>